<dbReference type="EMBL" id="OOIN01000007">
    <property type="protein sequence ID" value="SPO24393.1"/>
    <property type="molecule type" value="Genomic_DNA"/>
</dbReference>
<gene>
    <name evidence="2" type="ORF">UTRI_03661</name>
</gene>
<keyword evidence="3" id="KW-1185">Reference proteome</keyword>
<evidence type="ECO:0000313" key="2">
    <source>
        <dbReference type="EMBL" id="SPO24393.1"/>
    </source>
</evidence>
<feature type="region of interest" description="Disordered" evidence="1">
    <location>
        <begin position="566"/>
        <end position="589"/>
    </location>
</feature>
<organism evidence="2 3">
    <name type="scientific">Ustilago trichophora</name>
    <dbReference type="NCBI Taxonomy" id="86804"/>
    <lineage>
        <taxon>Eukaryota</taxon>
        <taxon>Fungi</taxon>
        <taxon>Dikarya</taxon>
        <taxon>Basidiomycota</taxon>
        <taxon>Ustilaginomycotina</taxon>
        <taxon>Ustilaginomycetes</taxon>
        <taxon>Ustilaginales</taxon>
        <taxon>Ustilaginaceae</taxon>
        <taxon>Ustilago</taxon>
    </lineage>
</organism>
<accession>A0A5C3E104</accession>
<feature type="region of interest" description="Disordered" evidence="1">
    <location>
        <begin position="111"/>
        <end position="270"/>
    </location>
</feature>
<protein>
    <submittedName>
        <fullName evidence="2">Uncharacterized protein</fullName>
    </submittedName>
</protein>
<feature type="compositionally biased region" description="Low complexity" evidence="1">
    <location>
        <begin position="208"/>
        <end position="233"/>
    </location>
</feature>
<feature type="compositionally biased region" description="Basic residues" evidence="1">
    <location>
        <begin position="237"/>
        <end position="246"/>
    </location>
</feature>
<feature type="compositionally biased region" description="Low complexity" evidence="1">
    <location>
        <begin position="119"/>
        <end position="185"/>
    </location>
</feature>
<feature type="region of interest" description="Disordered" evidence="1">
    <location>
        <begin position="472"/>
        <end position="499"/>
    </location>
</feature>
<evidence type="ECO:0000256" key="1">
    <source>
        <dbReference type="SAM" id="MobiDB-lite"/>
    </source>
</evidence>
<feature type="region of interest" description="Disordered" evidence="1">
    <location>
        <begin position="683"/>
        <end position="703"/>
    </location>
</feature>
<feature type="compositionally biased region" description="Basic and acidic residues" evidence="1">
    <location>
        <begin position="515"/>
        <end position="525"/>
    </location>
</feature>
<sequence length="703" mass="73006">MDVSVAQVAIGSPRHCGDAAAFTPDLQHSRYMSGESDDDSAHATPSDMTIAMAQTSPRESWPTTKRVGEEEVRKIHYIDSPAQNPVATISALSAPPAERSTIVTVPVAAAPAPAPAPAPTGASSAPLASSQATIPSTTSMAPTTTAPHATVATAPAAASSSASASSSTPPSTSTMTSAPTQMASSGLPSLGISSKGPEAIVDTASADPLPSHLASTAPSSAASTPASTPGAAPQTYARKRGRPRKHPLPDPNNMPPKAKRKLSADSAATAGKKKASAAAAARSAASSAGSLLSVPDLGRLIPQGSSSENAQTFIQNNLRLFADLFVALQKQASTDHNVRDEANAELKGIAEVSIDQPQLATQQEPFAPAANATTNSGDVDPSSQADASITADASDASTKGSGPSDPIRDEIKKKMADVIKGREAIQAEMLQMRVDASFFENAQKTVDERILILRERIAKNTVLLQREREATRKAREASRIAKKDRKAREKGLRDSEREERRLAHTFMQLEREIAAQEEERRRLEEAESSDEEDEHASGGEYGTLAQDRGSIGILDQLQDFNTATLDASPSETTSMSATATPSVHHDTPAATDRAIGFSDEELAKVLGISTSELAGFSQTLEFTSLQPPSASVSTSDADPASTLVSILSPGQSIEPLTGDAPGATTDSFDVAAFLEMASSFGAVAPSGPSIEQQDGHSLGQNAL</sequence>
<feature type="compositionally biased region" description="Low complexity" evidence="1">
    <location>
        <begin position="382"/>
        <end position="397"/>
    </location>
</feature>
<dbReference type="OrthoDB" id="2556077at2759"/>
<proteinExistence type="predicted"/>
<feature type="region of interest" description="Disordered" evidence="1">
    <location>
        <begin position="369"/>
        <end position="410"/>
    </location>
</feature>
<evidence type="ECO:0000313" key="3">
    <source>
        <dbReference type="Proteomes" id="UP000324022"/>
    </source>
</evidence>
<feature type="region of interest" description="Disordered" evidence="1">
    <location>
        <begin position="515"/>
        <end position="545"/>
    </location>
</feature>
<reference evidence="2 3" key="1">
    <citation type="submission" date="2018-03" db="EMBL/GenBank/DDBJ databases">
        <authorList>
            <person name="Guldener U."/>
        </authorList>
    </citation>
    <scope>NUCLEOTIDE SEQUENCE [LARGE SCALE GENOMIC DNA]</scope>
    <source>
        <strain evidence="2 3">NBRC100155</strain>
    </source>
</reference>
<name>A0A5C3E104_9BASI</name>
<feature type="compositionally biased region" description="Polar residues" evidence="1">
    <location>
        <begin position="566"/>
        <end position="581"/>
    </location>
</feature>
<dbReference type="Proteomes" id="UP000324022">
    <property type="component" value="Unassembled WGS sequence"/>
</dbReference>
<dbReference type="AlphaFoldDB" id="A0A5C3E104"/>